<dbReference type="OMA" id="FVPMMTV"/>
<evidence type="ECO:0000256" key="11">
    <source>
        <dbReference type="ARBA" id="ARBA00029380"/>
    </source>
</evidence>
<evidence type="ECO:0000256" key="12">
    <source>
        <dbReference type="ARBA" id="ARBA00029391"/>
    </source>
</evidence>
<keyword evidence="9" id="KW-0325">Glycoprotein</keyword>
<proteinExistence type="inferred from homology"/>
<feature type="signal peptide" evidence="16">
    <location>
        <begin position="1"/>
        <end position="19"/>
    </location>
</feature>
<organism evidence="18 19">
    <name type="scientific">Anguilla anguilla</name>
    <name type="common">European freshwater eel</name>
    <name type="synonym">Muraena anguilla</name>
    <dbReference type="NCBI Taxonomy" id="7936"/>
    <lineage>
        <taxon>Eukaryota</taxon>
        <taxon>Metazoa</taxon>
        <taxon>Chordata</taxon>
        <taxon>Craniata</taxon>
        <taxon>Vertebrata</taxon>
        <taxon>Euteleostomi</taxon>
        <taxon>Actinopterygii</taxon>
        <taxon>Neopterygii</taxon>
        <taxon>Teleostei</taxon>
        <taxon>Anguilliformes</taxon>
        <taxon>Anguillidae</taxon>
        <taxon>Anguilla</taxon>
    </lineage>
</organism>
<sequence>MHKLLSYFILIIWLSSVVTNRVYVHPFGLFALDNVSCETVEAQVEKPLKTVELIHIEPQDSIEPDIHTQKGVESRKQSITQHISVLASLQNSLGLRLYQALKKQKTTNTLFSPVNTFGTLVNFYLGASKHTAKNLQQFLGLVKETDSEKCVSLFDGHKVLQTLHDISSLAKGTEDELRTVTWTFVSRKADLSEDFALGTQDLSDASYIRAVDFSKPQEAEARVNSFIQTMSSGKIKHLFKDIRPSSDLLFASSIHFKGNWGNAFQPEVTSLQEFWVDEKTSIKVPLMTHTGNYNYLNDKGGKCAVVKLPLSKKTYMLLVLPHEGTHLDHIEAKLSTTLISTWHQHLKEGLLKLSVPKFSIDTVNDLKVTLSHMKLPDLLGRGASFQRLSTKENFTVDQVLNKVTLEMSGDGSEDLDRTQNAGPALKLTVNRPFLFTIVEGNSDAILLLGRVTNPTQ</sequence>
<comment type="function">
    <text evidence="11">Stimulates aldosterone release.</text>
</comment>
<keyword evidence="5" id="KW-0964">Secreted</keyword>
<dbReference type="PRINTS" id="PR00654">
    <property type="entry name" value="ANGIOTENSNGN"/>
</dbReference>
<protein>
    <recommendedName>
        <fullName evidence="4">Angiotensinogen</fullName>
    </recommendedName>
    <alternativeName>
        <fullName evidence="13">Serpin A8</fullName>
    </alternativeName>
</protein>
<dbReference type="GO" id="GO:0004867">
    <property type="term" value="F:serine-type endopeptidase inhibitor activity"/>
    <property type="evidence" value="ECO:0007669"/>
    <property type="project" value="InterPro"/>
</dbReference>
<dbReference type="InterPro" id="IPR042185">
    <property type="entry name" value="Serpin_sf_2"/>
</dbReference>
<comment type="similarity">
    <text evidence="3 15">Belongs to the serpin family.</text>
</comment>
<keyword evidence="7" id="KW-0838">Vasoactive</keyword>
<dbReference type="Gene3D" id="2.30.39.10">
    <property type="entry name" value="Alpha-1-antitrypsin, domain 1"/>
    <property type="match status" value="1"/>
</dbReference>
<dbReference type="EMBL" id="JAFIRN010000002">
    <property type="protein sequence ID" value="KAG5855005.1"/>
    <property type="molecule type" value="Genomic_DNA"/>
</dbReference>
<dbReference type="Proteomes" id="UP001044222">
    <property type="component" value="Unassembled WGS sequence"/>
</dbReference>
<dbReference type="PANTHER" id="PTHR11461">
    <property type="entry name" value="SERINE PROTEASE INHIBITOR, SERPIN"/>
    <property type="match status" value="1"/>
</dbReference>
<evidence type="ECO:0000256" key="4">
    <source>
        <dbReference type="ARBA" id="ARBA00015105"/>
    </source>
</evidence>
<comment type="caution">
    <text evidence="18">The sequence shown here is derived from an EMBL/GenBank/DDBJ whole genome shotgun (WGS) entry which is preliminary data.</text>
</comment>
<evidence type="ECO:0000256" key="9">
    <source>
        <dbReference type="ARBA" id="ARBA00023180"/>
    </source>
</evidence>
<dbReference type="InterPro" id="IPR000227">
    <property type="entry name" value="Angiotensinogen"/>
</dbReference>
<reference evidence="18" key="1">
    <citation type="submission" date="2021-01" db="EMBL/GenBank/DDBJ databases">
        <title>A chromosome-scale assembly of European eel, Anguilla anguilla.</title>
        <authorList>
            <person name="Henkel C."/>
            <person name="Jong-Raadsen S.A."/>
            <person name="Dufour S."/>
            <person name="Weltzien F.-A."/>
            <person name="Palstra A.P."/>
            <person name="Pelster B."/>
            <person name="Spaink H.P."/>
            <person name="Van Den Thillart G.E."/>
            <person name="Jansen H."/>
            <person name="Zahm M."/>
            <person name="Klopp C."/>
            <person name="Cedric C."/>
            <person name="Louis A."/>
            <person name="Berthelot C."/>
            <person name="Parey E."/>
            <person name="Roest Crollius H."/>
            <person name="Montfort J."/>
            <person name="Robinson-Rechavi M."/>
            <person name="Bucao C."/>
            <person name="Bouchez O."/>
            <person name="Gislard M."/>
            <person name="Lluch J."/>
            <person name="Milhes M."/>
            <person name="Lampietro C."/>
            <person name="Lopez Roques C."/>
            <person name="Donnadieu C."/>
            <person name="Braasch I."/>
            <person name="Desvignes T."/>
            <person name="Postlethwait J."/>
            <person name="Bobe J."/>
            <person name="Guiguen Y."/>
            <person name="Dirks R."/>
        </authorList>
    </citation>
    <scope>NUCLEOTIDE SEQUENCE</scope>
    <source>
        <strain evidence="18">Tag_6206</strain>
        <tissue evidence="18">Liver</tissue>
    </source>
</reference>
<name>A0A9D3MUK4_ANGAN</name>
<keyword evidence="10" id="KW-0839">Vasoconstrictor</keyword>
<comment type="function">
    <text evidence="1">Essential component of the renin-angiotensin system (RAS), a potent regulator of blood pressure, body fluid and electrolyte homeostasis.</text>
</comment>
<evidence type="ECO:0000256" key="10">
    <source>
        <dbReference type="ARBA" id="ARBA00023322"/>
    </source>
</evidence>
<dbReference type="Pfam" id="PF00079">
    <property type="entry name" value="Serpin"/>
    <property type="match status" value="1"/>
</dbReference>
<evidence type="ECO:0000256" key="16">
    <source>
        <dbReference type="SAM" id="SignalP"/>
    </source>
</evidence>
<feature type="chain" id="PRO_5038460760" description="Angiotensinogen" evidence="16">
    <location>
        <begin position="20"/>
        <end position="456"/>
    </location>
</feature>
<dbReference type="OrthoDB" id="7817921at2759"/>
<dbReference type="Gene3D" id="3.30.497.10">
    <property type="entry name" value="Antithrombin, subunit I, domain 2"/>
    <property type="match status" value="1"/>
</dbReference>
<evidence type="ECO:0000256" key="1">
    <source>
        <dbReference type="ARBA" id="ARBA00002747"/>
    </source>
</evidence>
<comment type="function">
    <text evidence="14">Acts directly on vascular smooth muscle as a potent vasoconstrictor, affects cardiac contractility and heart rate through its action on the sympathetic nervous system, and alters renal sodium and water absorption through its ability to stimulate the zona glomerulosa cells of the adrenal cortex to synthesize and secrete aldosterone. Acts by binding to angiotensin receptors AGTR1 and AGTR2. Also binds the DEAR/FBXW7-AS1 receptor.</text>
</comment>
<gene>
    <name evidence="18" type="ORF">ANANG_G00044110</name>
</gene>
<evidence type="ECO:0000256" key="7">
    <source>
        <dbReference type="ARBA" id="ARBA00022858"/>
    </source>
</evidence>
<dbReference type="GO" id="GO:0003081">
    <property type="term" value="P:regulation of systemic arterial blood pressure by renin-angiotensin"/>
    <property type="evidence" value="ECO:0007669"/>
    <property type="project" value="InterPro"/>
</dbReference>
<comment type="function">
    <text evidence="12">Is a ligand for the G-protein coupled receptor MAS1. Has vasodilator and antidiuretic effects. Has an antithrombotic effect that involves MAS1-mediated release of nitric oxide from platelets.</text>
</comment>
<evidence type="ECO:0000256" key="5">
    <source>
        <dbReference type="ARBA" id="ARBA00022525"/>
    </source>
</evidence>
<comment type="subcellular location">
    <subcellularLocation>
        <location evidence="2">Secreted</location>
    </subcellularLocation>
</comment>
<evidence type="ECO:0000256" key="3">
    <source>
        <dbReference type="ARBA" id="ARBA00009500"/>
    </source>
</evidence>
<accession>A0A9D3MUK4</accession>
<dbReference type="PROSITE" id="PS00284">
    <property type="entry name" value="SERPIN"/>
    <property type="match status" value="1"/>
</dbReference>
<evidence type="ECO:0000256" key="15">
    <source>
        <dbReference type="RuleBase" id="RU000411"/>
    </source>
</evidence>
<feature type="domain" description="Serpin" evidence="17">
    <location>
        <begin position="95"/>
        <end position="454"/>
    </location>
</feature>
<dbReference type="GO" id="GO:0042310">
    <property type="term" value="P:vasoconstriction"/>
    <property type="evidence" value="ECO:0007669"/>
    <property type="project" value="UniProtKB-KW"/>
</dbReference>
<evidence type="ECO:0000256" key="8">
    <source>
        <dbReference type="ARBA" id="ARBA00023157"/>
    </source>
</evidence>
<dbReference type="InterPro" id="IPR042178">
    <property type="entry name" value="Serpin_sf_1"/>
</dbReference>
<dbReference type="PANTHER" id="PTHR11461:SF13">
    <property type="entry name" value="ANGIOTENSINOGEN"/>
    <property type="match status" value="1"/>
</dbReference>
<evidence type="ECO:0000256" key="6">
    <source>
        <dbReference type="ARBA" id="ARBA00022729"/>
    </source>
</evidence>
<evidence type="ECO:0000259" key="17">
    <source>
        <dbReference type="SMART" id="SM00093"/>
    </source>
</evidence>
<dbReference type="GO" id="GO:0005615">
    <property type="term" value="C:extracellular space"/>
    <property type="evidence" value="ECO:0007669"/>
    <property type="project" value="InterPro"/>
</dbReference>
<evidence type="ECO:0000256" key="13">
    <source>
        <dbReference type="ARBA" id="ARBA00033182"/>
    </source>
</evidence>
<keyword evidence="6 16" id="KW-0732">Signal</keyword>
<keyword evidence="8" id="KW-1015">Disulfide bond</keyword>
<dbReference type="InterPro" id="IPR036186">
    <property type="entry name" value="Serpin_sf"/>
</dbReference>
<dbReference type="InterPro" id="IPR023795">
    <property type="entry name" value="Serpin_CS"/>
</dbReference>
<dbReference type="AlphaFoldDB" id="A0A9D3MUK4"/>
<dbReference type="InterPro" id="IPR000215">
    <property type="entry name" value="Serpin_fam"/>
</dbReference>
<dbReference type="InterPro" id="IPR023796">
    <property type="entry name" value="Serpin_dom"/>
</dbReference>
<evidence type="ECO:0000313" key="18">
    <source>
        <dbReference type="EMBL" id="KAG5855005.1"/>
    </source>
</evidence>
<evidence type="ECO:0000313" key="19">
    <source>
        <dbReference type="Proteomes" id="UP001044222"/>
    </source>
</evidence>
<keyword evidence="19" id="KW-1185">Reference proteome</keyword>
<dbReference type="GO" id="GO:0042981">
    <property type="term" value="P:regulation of apoptotic process"/>
    <property type="evidence" value="ECO:0007669"/>
    <property type="project" value="TreeGrafter"/>
</dbReference>
<dbReference type="SMART" id="SM00093">
    <property type="entry name" value="SERPIN"/>
    <property type="match status" value="1"/>
</dbReference>
<evidence type="ECO:0000256" key="2">
    <source>
        <dbReference type="ARBA" id="ARBA00004613"/>
    </source>
</evidence>
<dbReference type="SUPFAM" id="SSF56574">
    <property type="entry name" value="Serpins"/>
    <property type="match status" value="1"/>
</dbReference>
<evidence type="ECO:0000256" key="14">
    <source>
        <dbReference type="ARBA" id="ARBA00046068"/>
    </source>
</evidence>